<comment type="catalytic activity">
    <reaction evidence="1">
        <text>S-ubiquitinyl-[E2 ubiquitin-conjugating enzyme]-L-cysteine + [acceptor protein]-L-lysine = [E2 ubiquitin-conjugating enzyme]-L-cysteine + N(6)-ubiquitinyl-[acceptor protein]-L-lysine.</text>
        <dbReference type="EC" id="2.3.2.26"/>
    </reaction>
</comment>
<accession>A0ABR3PJD7</accession>
<feature type="compositionally biased region" description="Pro residues" evidence="6">
    <location>
        <begin position="658"/>
        <end position="667"/>
    </location>
</feature>
<dbReference type="EMBL" id="JBFMKM010000005">
    <property type="protein sequence ID" value="KAL1306185.1"/>
    <property type="molecule type" value="Genomic_DNA"/>
</dbReference>
<evidence type="ECO:0000256" key="1">
    <source>
        <dbReference type="ARBA" id="ARBA00000885"/>
    </source>
</evidence>
<feature type="region of interest" description="Disordered" evidence="6">
    <location>
        <begin position="270"/>
        <end position="305"/>
    </location>
</feature>
<dbReference type="PANTHER" id="PTHR45700:SF9">
    <property type="entry name" value="HECT-TYPE E3 UBIQUITIN TRANSFERASE"/>
    <property type="match status" value="1"/>
</dbReference>
<dbReference type="EC" id="2.3.2.26" evidence="2"/>
<feature type="active site" description="Glycyl thioester intermediate" evidence="5">
    <location>
        <position position="1309"/>
    </location>
</feature>
<feature type="region of interest" description="Disordered" evidence="6">
    <location>
        <begin position="222"/>
        <end position="243"/>
    </location>
</feature>
<feature type="region of interest" description="Disordered" evidence="6">
    <location>
        <begin position="462"/>
        <end position="488"/>
    </location>
</feature>
<dbReference type="RefSeq" id="XP_069202458.1">
    <property type="nucleotide sequence ID" value="XM_069343906.1"/>
</dbReference>
<feature type="domain" description="HECT" evidence="7">
    <location>
        <begin position="957"/>
        <end position="1341"/>
    </location>
</feature>
<dbReference type="SMART" id="SM00119">
    <property type="entry name" value="HECTc"/>
    <property type="match status" value="1"/>
</dbReference>
<feature type="compositionally biased region" description="Low complexity" evidence="6">
    <location>
        <begin position="37"/>
        <end position="54"/>
    </location>
</feature>
<feature type="region of interest" description="Disordered" evidence="6">
    <location>
        <begin position="830"/>
        <end position="849"/>
    </location>
</feature>
<feature type="compositionally biased region" description="Low complexity" evidence="6">
    <location>
        <begin position="7"/>
        <end position="20"/>
    </location>
</feature>
<feature type="compositionally biased region" description="Polar residues" evidence="6">
    <location>
        <begin position="352"/>
        <end position="367"/>
    </location>
</feature>
<name>A0ABR3PJD7_9PEZI</name>
<feature type="compositionally biased region" description="Basic residues" evidence="6">
    <location>
        <begin position="60"/>
        <end position="76"/>
    </location>
</feature>
<evidence type="ECO:0000313" key="8">
    <source>
        <dbReference type="EMBL" id="KAL1306185.1"/>
    </source>
</evidence>
<feature type="compositionally biased region" description="Low complexity" evidence="6">
    <location>
        <begin position="646"/>
        <end position="657"/>
    </location>
</feature>
<dbReference type="InterPro" id="IPR035983">
    <property type="entry name" value="Hect_E3_ubiquitin_ligase"/>
</dbReference>
<keyword evidence="9" id="KW-1185">Reference proteome</keyword>
<protein>
    <recommendedName>
        <fullName evidence="2">HECT-type E3 ubiquitin transferase</fullName>
        <ecNumber evidence="2">2.3.2.26</ecNumber>
    </recommendedName>
</protein>
<dbReference type="Pfam" id="PF00632">
    <property type="entry name" value="HECT"/>
    <property type="match status" value="1"/>
</dbReference>
<dbReference type="InterPro" id="IPR044611">
    <property type="entry name" value="E3A/B/C-like"/>
</dbReference>
<dbReference type="SUPFAM" id="SSF56204">
    <property type="entry name" value="Hect, E3 ligase catalytic domain"/>
    <property type="match status" value="1"/>
</dbReference>
<dbReference type="Gene3D" id="3.30.2160.10">
    <property type="entry name" value="Hect, E3 ligase catalytic domain"/>
    <property type="match status" value="1"/>
</dbReference>
<dbReference type="PROSITE" id="PS50237">
    <property type="entry name" value="HECT"/>
    <property type="match status" value="1"/>
</dbReference>
<gene>
    <name evidence="8" type="ORF">AAFC00_004287</name>
</gene>
<dbReference type="Gene3D" id="3.30.2410.10">
    <property type="entry name" value="Hect, E3 ligase catalytic domain"/>
    <property type="match status" value="1"/>
</dbReference>
<evidence type="ECO:0000256" key="2">
    <source>
        <dbReference type="ARBA" id="ARBA00012485"/>
    </source>
</evidence>
<feature type="region of interest" description="Disordered" evidence="6">
    <location>
        <begin position="514"/>
        <end position="535"/>
    </location>
</feature>
<evidence type="ECO:0000256" key="4">
    <source>
        <dbReference type="ARBA" id="ARBA00022786"/>
    </source>
</evidence>
<comment type="caution">
    <text evidence="8">The sequence shown here is derived from an EMBL/GenBank/DDBJ whole genome shotgun (WGS) entry which is preliminary data.</text>
</comment>
<evidence type="ECO:0000313" key="9">
    <source>
        <dbReference type="Proteomes" id="UP001562354"/>
    </source>
</evidence>
<reference evidence="8 9" key="1">
    <citation type="submission" date="2024-07" db="EMBL/GenBank/DDBJ databases">
        <title>Draft sequence of the Neodothiora populina.</title>
        <authorList>
            <person name="Drown D.D."/>
            <person name="Schuette U.S."/>
            <person name="Buechlein A.B."/>
            <person name="Rusch D.R."/>
            <person name="Winton L.W."/>
            <person name="Adams G.A."/>
        </authorList>
    </citation>
    <scope>NUCLEOTIDE SEQUENCE [LARGE SCALE GENOMIC DNA]</scope>
    <source>
        <strain evidence="8 9">CPC 39397</strain>
    </source>
</reference>
<organism evidence="8 9">
    <name type="scientific">Neodothiora populina</name>
    <dbReference type="NCBI Taxonomy" id="2781224"/>
    <lineage>
        <taxon>Eukaryota</taxon>
        <taxon>Fungi</taxon>
        <taxon>Dikarya</taxon>
        <taxon>Ascomycota</taxon>
        <taxon>Pezizomycotina</taxon>
        <taxon>Dothideomycetes</taxon>
        <taxon>Dothideomycetidae</taxon>
        <taxon>Dothideales</taxon>
        <taxon>Dothioraceae</taxon>
        <taxon>Neodothiora</taxon>
    </lineage>
</organism>
<feature type="compositionally biased region" description="Basic and acidic residues" evidence="6">
    <location>
        <begin position="520"/>
        <end position="529"/>
    </location>
</feature>
<proteinExistence type="predicted"/>
<dbReference type="CDD" id="cd00078">
    <property type="entry name" value="HECTc"/>
    <property type="match status" value="1"/>
</dbReference>
<evidence type="ECO:0000256" key="6">
    <source>
        <dbReference type="SAM" id="MobiDB-lite"/>
    </source>
</evidence>
<evidence type="ECO:0000256" key="3">
    <source>
        <dbReference type="ARBA" id="ARBA00022679"/>
    </source>
</evidence>
<dbReference type="Gene3D" id="3.90.1750.10">
    <property type="entry name" value="Hect, E3 ligase catalytic domains"/>
    <property type="match status" value="1"/>
</dbReference>
<feature type="region of interest" description="Disordered" evidence="6">
    <location>
        <begin position="1"/>
        <end position="151"/>
    </location>
</feature>
<dbReference type="GeneID" id="95977987"/>
<evidence type="ECO:0000259" key="7">
    <source>
        <dbReference type="PROSITE" id="PS50237"/>
    </source>
</evidence>
<keyword evidence="3" id="KW-0808">Transferase</keyword>
<keyword evidence="4 5" id="KW-0833">Ubl conjugation pathway</keyword>
<evidence type="ECO:0000256" key="5">
    <source>
        <dbReference type="PROSITE-ProRule" id="PRU00104"/>
    </source>
</evidence>
<feature type="region of interest" description="Disordered" evidence="6">
    <location>
        <begin position="646"/>
        <end position="697"/>
    </location>
</feature>
<dbReference type="InterPro" id="IPR000569">
    <property type="entry name" value="HECT_dom"/>
</dbReference>
<feature type="compositionally biased region" description="Polar residues" evidence="6">
    <location>
        <begin position="830"/>
        <end position="845"/>
    </location>
</feature>
<sequence>MPPWPAPRFNSSPAPSPNSNTGNINHDGNNIDCVHTPPASSSQQPYQPQNRHQQLSPPPPHHHHHHHHPSSVHRRPVPSTPQDLPPLPLSPSRPVFSHHGSQPRIAPSPTRRPPSSGADRHHTHNRSVSNPLPKFFGRKRSHPTLHLPADLPPDDALVPVLESPVAAQTPTRVINGKKNDDERDMASRQCMCCDSKLRFPRDVKVFRCTNCLTVNDIEPHKPKAAAQGDSRPETRSAPDPGTIAPFSIQRCREIIDRCLVNYLEARCRRPPAPARPEVASADPFIKHDTVSGHDPSQQGTAAAAARTFESPIGLPSTAANHLPRAEWSDKSEMNDSVKRSLHRLSPHPHARTLSSPQAPITPTSGPSTGRAAPPVSHAFPPLPDRRPPPPPITNSSGHGPARPRDGMQANAPPGPPAMASDISVAQANYERVKVIFKPLEDYLLSTYGNHACLNISFNSAKQHISPRARSESALKTPPPEPAQGTWPSPLDSLQNMDAKTLMIGDFAENGQWWTGRAPRKQADRHDRNARERKRLTTSRTPHIDWEELNRFYELVRAAGARWWEKVDHLNSCDVASIRHHLKGPKNAQEIDNDLTEARAHAGRALLKITENVLKRPGRPLVEPDDVRFLMLILMNPVLYANTARPRAPAGSAARPMPNRGPPVPPSQSPHDPVDRVQHSPPKRPGPSAIHSSREPEQHAGIRKRILGLMSYSSDNCHRYLIGWFCRLPEARFLKIVDLVASFVTYRLLKRRPRTRSHTIPHDGGLIPDLSGSARNTSAQIRAATGLGGGVRIKDMEPAQNIVDYSEDWQLKAAAKVMALLFVANNTWQSRRSGSTPAMTGTTSLSRPRAKTHGQLLPTSDFYNTLLDYNDLVVDFKAWEQKKGKFTFCQFPFFLSMGAKIKVLEYDARRQMELKAREAYFDSVTTNRAIDGYLHLRVRRDCMVDDSLQQISAAVGQGQEELKKGLKVQFTGEEGIDAGGLRKEWFLMIVRDIFDPEHGMFLYDDDSRTCYFNPSTFETSDQYYLVGALLGLAIYNSTILDIALPPFAFRKLLAAAPPSATNPSLPITGARAPMTYTIDDLAEYRPALAAGLRQLLDFDGDVQETFCRDFVAPVERYGTVTDIPLCPGGENKPVTNSNRHEFVDLYIRYLLDVSVSRQFEPFKRGFFTVCAGNALSLFRPEEIELLVRGSDEALDVNSLRAVAVYENWKSPVPPHQVLPDPAETAPQIAWFWDFFAKVSAAQQRQILGFITGSDRIPAVGATSLILKISCGGDGIVPAAGDGIPGAAGQDAEAVMARRKNAERFPIARTCFNMLVLWLYPSREVLEEKLWRAVSESEGFGLK</sequence>
<dbReference type="PANTHER" id="PTHR45700">
    <property type="entry name" value="UBIQUITIN-PROTEIN LIGASE E3C"/>
    <property type="match status" value="1"/>
</dbReference>
<dbReference type="Proteomes" id="UP001562354">
    <property type="component" value="Unassembled WGS sequence"/>
</dbReference>
<feature type="region of interest" description="Disordered" evidence="6">
    <location>
        <begin position="346"/>
        <end position="419"/>
    </location>
</feature>